<dbReference type="Proteomes" id="UP000769528">
    <property type="component" value="Unassembled WGS sequence"/>
</dbReference>
<evidence type="ECO:0008006" key="3">
    <source>
        <dbReference type="Google" id="ProtNLM"/>
    </source>
</evidence>
<name>A0A9P8PQK9_9ASCO</name>
<organism evidence="1 2">
    <name type="scientific">Wickerhamomyces mucosus</name>
    <dbReference type="NCBI Taxonomy" id="1378264"/>
    <lineage>
        <taxon>Eukaryota</taxon>
        <taxon>Fungi</taxon>
        <taxon>Dikarya</taxon>
        <taxon>Ascomycota</taxon>
        <taxon>Saccharomycotina</taxon>
        <taxon>Saccharomycetes</taxon>
        <taxon>Phaffomycetales</taxon>
        <taxon>Wickerhamomycetaceae</taxon>
        <taxon>Wickerhamomyces</taxon>
    </lineage>
</organism>
<accession>A0A9P8PQK9</accession>
<reference evidence="1" key="1">
    <citation type="journal article" date="2021" name="Open Biol.">
        <title>Shared evolutionary footprints suggest mitochondrial oxidative damage underlies multiple complex I losses in fungi.</title>
        <authorList>
            <person name="Schikora-Tamarit M.A."/>
            <person name="Marcet-Houben M."/>
            <person name="Nosek J."/>
            <person name="Gabaldon T."/>
        </authorList>
    </citation>
    <scope>NUCLEOTIDE SEQUENCE</scope>
    <source>
        <strain evidence="1">CBS6341</strain>
    </source>
</reference>
<comment type="caution">
    <text evidence="1">The sequence shown here is derived from an EMBL/GenBank/DDBJ whole genome shotgun (WGS) entry which is preliminary data.</text>
</comment>
<protein>
    <recommendedName>
        <fullName evidence="3">Altered inheritance of mitochondria protein 36, mitochondrial</fullName>
    </recommendedName>
</protein>
<keyword evidence="2" id="KW-1185">Reference proteome</keyword>
<proteinExistence type="predicted"/>
<evidence type="ECO:0000313" key="2">
    <source>
        <dbReference type="Proteomes" id="UP000769528"/>
    </source>
</evidence>
<reference evidence="1" key="2">
    <citation type="submission" date="2021-01" db="EMBL/GenBank/DDBJ databases">
        <authorList>
            <person name="Schikora-Tamarit M.A."/>
        </authorList>
    </citation>
    <scope>NUCLEOTIDE SEQUENCE</scope>
    <source>
        <strain evidence="1">CBS6341</strain>
    </source>
</reference>
<evidence type="ECO:0000313" key="1">
    <source>
        <dbReference type="EMBL" id="KAH3675880.1"/>
    </source>
</evidence>
<gene>
    <name evidence="1" type="ORF">WICMUC_002450</name>
</gene>
<dbReference type="AlphaFoldDB" id="A0A9P8PQK9"/>
<dbReference type="OrthoDB" id="4081130at2759"/>
<sequence>MIRQHTVLLNCSRRLLARRALSTTSARLNQQKQSDKKSESSVNFKNFIAVGIISSIILTQVVEAVNKESPNRSSRSISEAEYARQQQRLKRRVALFSDQDNLSVRFLWSDKDIGDLYLPGFEIIDSLKLIEEEKGNKDSKYYDLLNDPSFQIPRGLINELVKKKLIEAKQDENGPKKFIIILDKNTNYDMKDFIQFEDRVITIDNFIILNSEKLHDAQRYYQTVKKVLKVDSVDELKDQL</sequence>
<dbReference type="EMBL" id="JAEUBF010000694">
    <property type="protein sequence ID" value="KAH3675880.1"/>
    <property type="molecule type" value="Genomic_DNA"/>
</dbReference>